<evidence type="ECO:0000313" key="8">
    <source>
        <dbReference type="Proteomes" id="UP000679992"/>
    </source>
</evidence>
<dbReference type="NCBIfam" id="TIGR02937">
    <property type="entry name" value="sigma70-ECF"/>
    <property type="match status" value="1"/>
</dbReference>
<dbReference type="InterPro" id="IPR013324">
    <property type="entry name" value="RNA_pol_sigma_r3/r4-like"/>
</dbReference>
<keyword evidence="2" id="KW-0805">Transcription regulation</keyword>
<dbReference type="SUPFAM" id="SSF88946">
    <property type="entry name" value="Sigma2 domain of RNA polymerase sigma factors"/>
    <property type="match status" value="1"/>
</dbReference>
<dbReference type="Pfam" id="PF04542">
    <property type="entry name" value="Sigma70_r2"/>
    <property type="match status" value="1"/>
</dbReference>
<evidence type="ECO:0000256" key="4">
    <source>
        <dbReference type="ARBA" id="ARBA00023163"/>
    </source>
</evidence>
<dbReference type="InterPro" id="IPR036388">
    <property type="entry name" value="WH-like_DNA-bd_sf"/>
</dbReference>
<dbReference type="InterPro" id="IPR014284">
    <property type="entry name" value="RNA_pol_sigma-70_dom"/>
</dbReference>
<dbReference type="Gene3D" id="1.10.10.10">
    <property type="entry name" value="Winged helix-like DNA-binding domain superfamily/Winged helix DNA-binding domain"/>
    <property type="match status" value="1"/>
</dbReference>
<name>A0ABQ4MC73_9BACL</name>
<organism evidence="7 8">
    <name type="scientific">Paenibacillus vini</name>
    <dbReference type="NCBI Taxonomy" id="1476024"/>
    <lineage>
        <taxon>Bacteria</taxon>
        <taxon>Bacillati</taxon>
        <taxon>Bacillota</taxon>
        <taxon>Bacilli</taxon>
        <taxon>Bacillales</taxon>
        <taxon>Paenibacillaceae</taxon>
        <taxon>Paenibacillus</taxon>
    </lineage>
</organism>
<evidence type="ECO:0000259" key="6">
    <source>
        <dbReference type="Pfam" id="PF08281"/>
    </source>
</evidence>
<evidence type="ECO:0000256" key="3">
    <source>
        <dbReference type="ARBA" id="ARBA00023082"/>
    </source>
</evidence>
<proteinExistence type="inferred from homology"/>
<gene>
    <name evidence="7" type="ORF">J42TS3_26110</name>
</gene>
<evidence type="ECO:0000313" key="7">
    <source>
        <dbReference type="EMBL" id="GIP53576.1"/>
    </source>
</evidence>
<protein>
    <submittedName>
        <fullName evidence="7">RNA polymerase sigma factor</fullName>
    </submittedName>
</protein>
<sequence>MNDREMFETYKEQVFQLCYYMMQNRSDAEDICQEVFVKAILADRTQIRDLKPWLLKIASNECSKVLKRRNSGWTKEMFAYLMNRPQVVNPVEEDYDRKEIANEFNEMISRLPEKIRIVVTLRFVHEMTVPEIAGVIEVPEGTVKSRLNKGMRLLRDRNEHELKNRMSNKGDEWKWKGFLKVK</sequence>
<dbReference type="InterPro" id="IPR013325">
    <property type="entry name" value="RNA_pol_sigma_r2"/>
</dbReference>
<reference evidence="7 8" key="1">
    <citation type="submission" date="2021-03" db="EMBL/GenBank/DDBJ databases">
        <title>Antimicrobial resistance genes in bacteria isolated from Japanese honey, and their potential for conferring macrolide and lincosamide resistance in the American foulbrood pathogen Paenibacillus larvae.</title>
        <authorList>
            <person name="Okamoto M."/>
            <person name="Kumagai M."/>
            <person name="Kanamori H."/>
            <person name="Takamatsu D."/>
        </authorList>
    </citation>
    <scope>NUCLEOTIDE SEQUENCE [LARGE SCALE GENOMIC DNA]</scope>
    <source>
        <strain evidence="7 8">J42TS3</strain>
    </source>
</reference>
<comment type="similarity">
    <text evidence="1">Belongs to the sigma-70 factor family. ECF subfamily.</text>
</comment>
<dbReference type="InterPro" id="IPR013249">
    <property type="entry name" value="RNA_pol_sigma70_r4_t2"/>
</dbReference>
<dbReference type="EMBL" id="BOSL01000007">
    <property type="protein sequence ID" value="GIP53576.1"/>
    <property type="molecule type" value="Genomic_DNA"/>
</dbReference>
<keyword evidence="3" id="KW-0731">Sigma factor</keyword>
<dbReference type="InterPro" id="IPR007627">
    <property type="entry name" value="RNA_pol_sigma70_r2"/>
</dbReference>
<keyword evidence="4" id="KW-0804">Transcription</keyword>
<dbReference type="Gene3D" id="1.10.1740.10">
    <property type="match status" value="1"/>
</dbReference>
<comment type="caution">
    <text evidence="7">The sequence shown here is derived from an EMBL/GenBank/DDBJ whole genome shotgun (WGS) entry which is preliminary data.</text>
</comment>
<evidence type="ECO:0000256" key="2">
    <source>
        <dbReference type="ARBA" id="ARBA00023015"/>
    </source>
</evidence>
<feature type="domain" description="RNA polymerase sigma factor 70 region 4 type 2" evidence="6">
    <location>
        <begin position="103"/>
        <end position="154"/>
    </location>
</feature>
<dbReference type="Proteomes" id="UP000679992">
    <property type="component" value="Unassembled WGS sequence"/>
</dbReference>
<dbReference type="RefSeq" id="WP_213655097.1">
    <property type="nucleotide sequence ID" value="NZ_BOSL01000007.1"/>
</dbReference>
<dbReference type="CDD" id="cd06171">
    <property type="entry name" value="Sigma70_r4"/>
    <property type="match status" value="1"/>
</dbReference>
<dbReference type="PANTHER" id="PTHR43133">
    <property type="entry name" value="RNA POLYMERASE ECF-TYPE SIGMA FACTO"/>
    <property type="match status" value="1"/>
</dbReference>
<accession>A0ABQ4MC73</accession>
<keyword evidence="8" id="KW-1185">Reference proteome</keyword>
<evidence type="ECO:0000256" key="1">
    <source>
        <dbReference type="ARBA" id="ARBA00010641"/>
    </source>
</evidence>
<evidence type="ECO:0000259" key="5">
    <source>
        <dbReference type="Pfam" id="PF04542"/>
    </source>
</evidence>
<dbReference type="InterPro" id="IPR039425">
    <property type="entry name" value="RNA_pol_sigma-70-like"/>
</dbReference>
<dbReference type="PANTHER" id="PTHR43133:SF60">
    <property type="entry name" value="RNA POLYMERASE SIGMA FACTOR SIGV"/>
    <property type="match status" value="1"/>
</dbReference>
<feature type="domain" description="RNA polymerase sigma-70 region 2" evidence="5">
    <location>
        <begin position="6"/>
        <end position="70"/>
    </location>
</feature>
<dbReference type="SUPFAM" id="SSF88659">
    <property type="entry name" value="Sigma3 and sigma4 domains of RNA polymerase sigma factors"/>
    <property type="match status" value="1"/>
</dbReference>
<dbReference type="Pfam" id="PF08281">
    <property type="entry name" value="Sigma70_r4_2"/>
    <property type="match status" value="1"/>
</dbReference>